<dbReference type="InParanoid" id="B3RSI6"/>
<feature type="transmembrane region" description="Helical" evidence="9">
    <location>
        <begin position="12"/>
        <end position="29"/>
    </location>
</feature>
<evidence type="ECO:0000256" key="2">
    <source>
        <dbReference type="ARBA" id="ARBA00009239"/>
    </source>
</evidence>
<evidence type="ECO:0000313" key="11">
    <source>
        <dbReference type="Proteomes" id="UP000009022"/>
    </source>
</evidence>
<keyword evidence="4 9" id="KW-0812">Transmembrane</keyword>
<evidence type="ECO:0000256" key="5">
    <source>
        <dbReference type="ARBA" id="ARBA00022968"/>
    </source>
</evidence>
<sequence>MALWLWRKRSTLAFLVLLILVIAFIYRYWTTVIHAGTTDLTLSQKMKLQERRIGLQGERAGMWTRHIWFNICGNLLYSLKKHLNFPLQPDQEMVIRSLSITTSKKFTNFGERIFGYIHPYTTGHYQFVLSAYDTSELWISSNDDPYNVVLHSFIRQWKGPEMYEFKDIPANSLSLYDGTGNKGRNIAWKRNDIPVDLPSTFLSDHDGLVLSKEKVNDRESMYKSWVVHLVVSVPLLEEKQTQDILPTCQYSPTYIIRKKIRRYSCYHYIVPTQVFPRDNTWIADFRRTSAGNKEIQLFEVELNRSKDIEKYGSRTVRISQYVYRYLRNQSRLCLPEGIHWNRHADVYAIVCVYNQGIWVKHFIKQMAQFQKQAKGYTLHVIIVDHHSTDANMTELMLDSELKSYTLIQRQGIFWKTAAIQAAIETIKDPHSIVLMLDLHLYFPSDFIDIIRKHTVEGKLAAAPILIRLHCGYSRKELNGFWETEGLGILGIFKSDLDRIGGMNTRDYKSKWGGEDVELVDRAVGFGLEIYRIKVPRFYHQYHSRKGMWDKNSLPTVL</sequence>
<accession>B3RSI6</accession>
<dbReference type="PANTHER" id="PTHR12369">
    <property type="entry name" value="CHONDROITIN SYNTHASE"/>
    <property type="match status" value="1"/>
</dbReference>
<dbReference type="KEGG" id="tad:TRIADDRAFT_54610"/>
<reference evidence="10 11" key="1">
    <citation type="journal article" date="2008" name="Nature">
        <title>The Trichoplax genome and the nature of placozoans.</title>
        <authorList>
            <person name="Srivastava M."/>
            <person name="Begovic E."/>
            <person name="Chapman J."/>
            <person name="Putnam N.H."/>
            <person name="Hellsten U."/>
            <person name="Kawashima T."/>
            <person name="Kuo A."/>
            <person name="Mitros T."/>
            <person name="Salamov A."/>
            <person name="Carpenter M.L."/>
            <person name="Signorovitch A.Y."/>
            <person name="Moreno M.A."/>
            <person name="Kamm K."/>
            <person name="Grimwood J."/>
            <person name="Schmutz J."/>
            <person name="Shapiro H."/>
            <person name="Grigoriev I.V."/>
            <person name="Buss L.W."/>
            <person name="Schierwater B."/>
            <person name="Dellaporta S.L."/>
            <person name="Rokhsar D.S."/>
        </authorList>
    </citation>
    <scope>NUCLEOTIDE SEQUENCE [LARGE SCALE GENOMIC DNA]</scope>
    <source>
        <strain evidence="10 11">Grell-BS-1999</strain>
    </source>
</reference>
<dbReference type="Pfam" id="PF05679">
    <property type="entry name" value="CHGN"/>
    <property type="match status" value="1"/>
</dbReference>
<keyword evidence="11" id="KW-1185">Reference proteome</keyword>
<keyword evidence="8 9" id="KW-0472">Membrane</keyword>
<dbReference type="Proteomes" id="UP000009022">
    <property type="component" value="Unassembled WGS sequence"/>
</dbReference>
<dbReference type="PhylomeDB" id="B3RSI6"/>
<evidence type="ECO:0000256" key="9">
    <source>
        <dbReference type="RuleBase" id="RU364016"/>
    </source>
</evidence>
<comment type="subcellular location">
    <subcellularLocation>
        <location evidence="1 9">Golgi apparatus</location>
        <location evidence="1 9">Golgi stack membrane</location>
        <topology evidence="1 9">Single-pass type II membrane protein</topology>
    </subcellularLocation>
</comment>
<dbReference type="Gene3D" id="3.90.550.10">
    <property type="entry name" value="Spore Coat Polysaccharide Biosynthesis Protein SpsA, Chain A"/>
    <property type="match status" value="1"/>
</dbReference>
<dbReference type="HOGENOM" id="CLU_493665_0_0_1"/>
<dbReference type="OMA" id="VNMHVFE"/>
<dbReference type="GeneID" id="6752275"/>
<dbReference type="eggNOG" id="KOG3588">
    <property type="taxonomic scope" value="Eukaryota"/>
</dbReference>
<evidence type="ECO:0000313" key="10">
    <source>
        <dbReference type="EMBL" id="EDV26518.1"/>
    </source>
</evidence>
<keyword evidence="6 9" id="KW-1133">Transmembrane helix</keyword>
<organism evidence="10 11">
    <name type="scientific">Trichoplax adhaerens</name>
    <name type="common">Trichoplax reptans</name>
    <dbReference type="NCBI Taxonomy" id="10228"/>
    <lineage>
        <taxon>Eukaryota</taxon>
        <taxon>Metazoa</taxon>
        <taxon>Placozoa</taxon>
        <taxon>Uniplacotomia</taxon>
        <taxon>Trichoplacea</taxon>
        <taxon>Trichoplacidae</taxon>
        <taxon>Trichoplax</taxon>
    </lineage>
</organism>
<evidence type="ECO:0000256" key="8">
    <source>
        <dbReference type="ARBA" id="ARBA00023136"/>
    </source>
</evidence>
<dbReference type="InterPro" id="IPR051227">
    <property type="entry name" value="CS_glycosyltransferase"/>
</dbReference>
<dbReference type="EC" id="2.4.1.-" evidence="9"/>
<dbReference type="AlphaFoldDB" id="B3RSI6"/>
<dbReference type="PANTHER" id="PTHR12369:SF5">
    <property type="entry name" value="HEXOSYLTRANSFERASE"/>
    <property type="match status" value="1"/>
</dbReference>
<dbReference type="GO" id="GO:0008376">
    <property type="term" value="F:acetylgalactosaminyltransferase activity"/>
    <property type="evidence" value="ECO:0000318"/>
    <property type="project" value="GO_Central"/>
</dbReference>
<comment type="similarity">
    <text evidence="2 9">Belongs to the chondroitin N-acetylgalactosaminyltransferase family.</text>
</comment>
<protein>
    <recommendedName>
        <fullName evidence="9">Hexosyltransferase</fullName>
        <ecNumber evidence="9">2.4.1.-</ecNumber>
    </recommendedName>
</protein>
<keyword evidence="7 9" id="KW-0333">Golgi apparatus</keyword>
<keyword evidence="3 9" id="KW-0808">Transferase</keyword>
<keyword evidence="5 9" id="KW-0735">Signal-anchor</keyword>
<evidence type="ECO:0000256" key="6">
    <source>
        <dbReference type="ARBA" id="ARBA00022989"/>
    </source>
</evidence>
<dbReference type="SUPFAM" id="SSF53448">
    <property type="entry name" value="Nucleotide-diphospho-sugar transferases"/>
    <property type="match status" value="1"/>
</dbReference>
<dbReference type="InterPro" id="IPR008428">
    <property type="entry name" value="Chond_GalNAc"/>
</dbReference>
<evidence type="ECO:0000256" key="1">
    <source>
        <dbReference type="ARBA" id="ARBA00004447"/>
    </source>
</evidence>
<dbReference type="RefSeq" id="XP_002110514.1">
    <property type="nucleotide sequence ID" value="XM_002110478.1"/>
</dbReference>
<dbReference type="GO" id="GO:0032580">
    <property type="term" value="C:Golgi cisterna membrane"/>
    <property type="evidence" value="ECO:0007669"/>
    <property type="project" value="UniProtKB-SubCell"/>
</dbReference>
<dbReference type="OrthoDB" id="5971499at2759"/>
<proteinExistence type="inferred from homology"/>
<dbReference type="EMBL" id="DS985243">
    <property type="protein sequence ID" value="EDV26518.1"/>
    <property type="molecule type" value="Genomic_DNA"/>
</dbReference>
<evidence type="ECO:0000256" key="3">
    <source>
        <dbReference type="ARBA" id="ARBA00022679"/>
    </source>
</evidence>
<name>B3RSI6_TRIAD</name>
<dbReference type="InterPro" id="IPR029044">
    <property type="entry name" value="Nucleotide-diphossugar_trans"/>
</dbReference>
<dbReference type="FunCoup" id="B3RSI6">
    <property type="interactions" value="257"/>
</dbReference>
<dbReference type="CTD" id="6752275"/>
<evidence type="ECO:0000256" key="4">
    <source>
        <dbReference type="ARBA" id="ARBA00022692"/>
    </source>
</evidence>
<gene>
    <name evidence="10" type="ORF">TRIADDRAFT_54610</name>
</gene>
<evidence type="ECO:0000256" key="7">
    <source>
        <dbReference type="ARBA" id="ARBA00023034"/>
    </source>
</evidence>